<dbReference type="NCBIfam" id="TIGR01596">
    <property type="entry name" value="cas3_HD"/>
    <property type="match status" value="1"/>
</dbReference>
<organism evidence="12 13">
    <name type="scientific">Alicyclobacillus cycloheptanicus</name>
    <dbReference type="NCBI Taxonomy" id="1457"/>
    <lineage>
        <taxon>Bacteria</taxon>
        <taxon>Bacillati</taxon>
        <taxon>Bacillota</taxon>
        <taxon>Bacilli</taxon>
        <taxon>Bacillales</taxon>
        <taxon>Alicyclobacillaceae</taxon>
        <taxon>Alicyclobacillus</taxon>
    </lineage>
</organism>
<evidence type="ECO:0000256" key="9">
    <source>
        <dbReference type="ARBA" id="ARBA00023118"/>
    </source>
</evidence>
<feature type="domain" description="Helicase ATP-binding" evidence="10">
    <location>
        <begin position="286"/>
        <end position="486"/>
    </location>
</feature>
<dbReference type="GO" id="GO:0004519">
    <property type="term" value="F:endonuclease activity"/>
    <property type="evidence" value="ECO:0007669"/>
    <property type="project" value="UniProtKB-KW"/>
</dbReference>
<evidence type="ECO:0000256" key="6">
    <source>
        <dbReference type="ARBA" id="ARBA00022801"/>
    </source>
</evidence>
<dbReference type="SMART" id="SM00487">
    <property type="entry name" value="DEXDc"/>
    <property type="match status" value="1"/>
</dbReference>
<dbReference type="GO" id="GO:0016787">
    <property type="term" value="F:hydrolase activity"/>
    <property type="evidence" value="ECO:0007669"/>
    <property type="project" value="UniProtKB-KW"/>
</dbReference>
<dbReference type="Gene3D" id="1.10.3210.30">
    <property type="match status" value="1"/>
</dbReference>
<evidence type="ECO:0000256" key="7">
    <source>
        <dbReference type="ARBA" id="ARBA00022806"/>
    </source>
</evidence>
<name>A0ABT9XLW5_9BACL</name>
<gene>
    <name evidence="12" type="ORF">J2S03_003175</name>
</gene>
<evidence type="ECO:0000256" key="8">
    <source>
        <dbReference type="ARBA" id="ARBA00022840"/>
    </source>
</evidence>
<dbReference type="InterPro" id="IPR006474">
    <property type="entry name" value="Helicase_Cas3_CRISPR-ass_core"/>
</dbReference>
<keyword evidence="8" id="KW-0067">ATP-binding</keyword>
<dbReference type="EC" id="3.1.-.-" evidence="12"/>
<dbReference type="InterPro" id="IPR027417">
    <property type="entry name" value="P-loop_NTPase"/>
</dbReference>
<dbReference type="PROSITE" id="PS51643">
    <property type="entry name" value="HD_CAS3"/>
    <property type="match status" value="1"/>
</dbReference>
<evidence type="ECO:0000256" key="3">
    <source>
        <dbReference type="ARBA" id="ARBA00022722"/>
    </source>
</evidence>
<keyword evidence="13" id="KW-1185">Reference proteome</keyword>
<comment type="similarity">
    <text evidence="2">In the central section; belongs to the CRISPR-associated helicase Cas3 family.</text>
</comment>
<evidence type="ECO:0000259" key="10">
    <source>
        <dbReference type="PROSITE" id="PS51192"/>
    </source>
</evidence>
<protein>
    <submittedName>
        <fullName evidence="12">CRISPR-associated endonuclease/helicase Cas3</fullName>
        <ecNumber evidence="12">3.1.-.-</ecNumber>
        <ecNumber evidence="12">3.6.4.-</ecNumber>
    </submittedName>
</protein>
<keyword evidence="3" id="KW-0540">Nuclease</keyword>
<keyword evidence="6 12" id="KW-0378">Hydrolase</keyword>
<dbReference type="RefSeq" id="WP_274457225.1">
    <property type="nucleotide sequence ID" value="NZ_CP067097.1"/>
</dbReference>
<dbReference type="InterPro" id="IPR038257">
    <property type="entry name" value="CRISPR-assoc_Cas3_HD_sf"/>
</dbReference>
<comment type="caution">
    <text evidence="12">The sequence shown here is derived from an EMBL/GenBank/DDBJ whole genome shotgun (WGS) entry which is preliminary data.</text>
</comment>
<evidence type="ECO:0000259" key="11">
    <source>
        <dbReference type="PROSITE" id="PS51643"/>
    </source>
</evidence>
<dbReference type="InterPro" id="IPR050547">
    <property type="entry name" value="DEAD_box_RNA_helicases"/>
</dbReference>
<dbReference type="CDD" id="cd17930">
    <property type="entry name" value="DEXHc_cas3"/>
    <property type="match status" value="1"/>
</dbReference>
<dbReference type="SUPFAM" id="SSF52540">
    <property type="entry name" value="P-loop containing nucleoside triphosphate hydrolases"/>
    <property type="match status" value="1"/>
</dbReference>
<accession>A0ABT9XLW5</accession>
<dbReference type="PANTHER" id="PTHR47963">
    <property type="entry name" value="DEAD-BOX ATP-DEPENDENT RNA HELICASE 47, MITOCHONDRIAL"/>
    <property type="match status" value="1"/>
</dbReference>
<evidence type="ECO:0000256" key="4">
    <source>
        <dbReference type="ARBA" id="ARBA00022723"/>
    </source>
</evidence>
<dbReference type="EC" id="3.6.4.-" evidence="12"/>
<dbReference type="EMBL" id="JAUSTP010000037">
    <property type="protein sequence ID" value="MDQ0191305.1"/>
    <property type="molecule type" value="Genomic_DNA"/>
</dbReference>
<proteinExistence type="inferred from homology"/>
<reference evidence="12 13" key="1">
    <citation type="submission" date="2023-07" db="EMBL/GenBank/DDBJ databases">
        <title>Genomic Encyclopedia of Type Strains, Phase IV (KMG-IV): sequencing the most valuable type-strain genomes for metagenomic binning, comparative biology and taxonomic classification.</title>
        <authorList>
            <person name="Goeker M."/>
        </authorList>
    </citation>
    <scope>NUCLEOTIDE SEQUENCE [LARGE SCALE GENOMIC DNA]</scope>
    <source>
        <strain evidence="12 13">DSM 4006</strain>
    </source>
</reference>
<evidence type="ECO:0000256" key="1">
    <source>
        <dbReference type="ARBA" id="ARBA00006847"/>
    </source>
</evidence>
<dbReference type="PROSITE" id="PS51192">
    <property type="entry name" value="HELICASE_ATP_BIND_1"/>
    <property type="match status" value="1"/>
</dbReference>
<evidence type="ECO:0000256" key="5">
    <source>
        <dbReference type="ARBA" id="ARBA00022741"/>
    </source>
</evidence>
<sequence>MSVLSHIRRDADGNVVSTTLLATHLQAVASAARAALVSGDETLQRLGALAGLTHDFGKFTSYFQSYLQTGMPHPKGLQQHAFISALYAAFTAYRAQKEHAWLSAWDPLLIYLAVKHHHGDFLNLDLDVGRQFMRGPDPLAISNALADPLDRTSQQIQDLTPRLAIVEQALLEAASVVQDWLPPDWQPNVAAFLQYGWWQTFDQLVKDARVYRRTAEREGHIQYIRLLGCFSALIDADKRDAAQLESGQRPAVPTRIVDDYVHRNFSADSSMANVRRGLYEQVTERASAHARARLFTLTAPTGSGKTLSALAAAMQLRRHAVEQGRMAPRIIYAMPFTSIIDQNAGVLRSVLSAVDGFTNNESQYLLVHHHLAPVQAQRDGVERPVDEALMLQEAWDSEFIVTTYVQLFDTLLGYRNRALKRFHRLTNAILILDEVQSLPAEYWPLIGKVLELAARTSNVQVILMTATQPRFLTAEAVELAGDEKEVAQRFTALDRVDLHVDLFPLSIDAFVDAFLDEYDPQQSYLLIFNTIHTSIEVFQRLQQRLGGANAYMSYLSGNVVPVMRRERVDSLRATTQPVLIVATQVVEAGVDLDVHVVYRELAPLDAVVQSAGRCNRNNTRGRRGAVRVFQLQPESGRRPSMEVVYKRFKAEATMRTLRKYVEDEQRGMIREAELPRLVTDYFQALSEQISSGDSSQIWQAVSELNFAPGGNHERLAVCDFQLITEYPSYVNLFVECNDTAAELWAWYQDDVRREPDWRRRQENYLRRKAEFHGYILSVHRKRALALGAKPADEDVDGLWYLPGVGGDHAYYDPMTGLAYHPEDVALML</sequence>
<dbReference type="InterPro" id="IPR006483">
    <property type="entry name" value="CRISPR-assoc_Cas3_HD"/>
</dbReference>
<keyword evidence="5" id="KW-0547">Nucleotide-binding</keyword>
<dbReference type="NCBIfam" id="TIGR01587">
    <property type="entry name" value="cas3_core"/>
    <property type="match status" value="1"/>
</dbReference>
<keyword evidence="4" id="KW-0479">Metal-binding</keyword>
<evidence type="ECO:0000313" key="12">
    <source>
        <dbReference type="EMBL" id="MDQ0191305.1"/>
    </source>
</evidence>
<dbReference type="InterPro" id="IPR054712">
    <property type="entry name" value="Cas3-like_dom"/>
</dbReference>
<dbReference type="Pfam" id="PF18019">
    <property type="entry name" value="Cas3_HD"/>
    <property type="match status" value="1"/>
</dbReference>
<evidence type="ECO:0000256" key="2">
    <source>
        <dbReference type="ARBA" id="ARBA00009046"/>
    </source>
</evidence>
<comment type="similarity">
    <text evidence="1">In the N-terminal section; belongs to the CRISPR-associated nuclease Cas3-HD family.</text>
</comment>
<dbReference type="Gene3D" id="3.40.50.300">
    <property type="entry name" value="P-loop containing nucleotide triphosphate hydrolases"/>
    <property type="match status" value="2"/>
</dbReference>
<dbReference type="InterPro" id="IPR001650">
    <property type="entry name" value="Helicase_C-like"/>
</dbReference>
<keyword evidence="12" id="KW-0255">Endonuclease</keyword>
<keyword evidence="7" id="KW-0347">Helicase</keyword>
<dbReference type="CDD" id="cd09641">
    <property type="entry name" value="Cas3''_I"/>
    <property type="match status" value="1"/>
</dbReference>
<dbReference type="PANTHER" id="PTHR47963:SF9">
    <property type="entry name" value="CRISPR-ASSOCIATED ENDONUCLEASE_HELICASE CAS3"/>
    <property type="match status" value="1"/>
</dbReference>
<dbReference type="Proteomes" id="UP001232973">
    <property type="component" value="Unassembled WGS sequence"/>
</dbReference>
<evidence type="ECO:0000313" key="13">
    <source>
        <dbReference type="Proteomes" id="UP001232973"/>
    </source>
</evidence>
<dbReference type="InterPro" id="IPR011545">
    <property type="entry name" value="DEAD/DEAH_box_helicase_dom"/>
</dbReference>
<dbReference type="Pfam" id="PF00270">
    <property type="entry name" value="DEAD"/>
    <property type="match status" value="1"/>
</dbReference>
<feature type="domain" description="HD Cas3-type" evidence="11">
    <location>
        <begin position="14"/>
        <end position="181"/>
    </location>
</feature>
<dbReference type="Pfam" id="PF22590">
    <property type="entry name" value="Cas3-like_C_2"/>
    <property type="match status" value="1"/>
</dbReference>
<dbReference type="InterPro" id="IPR014001">
    <property type="entry name" value="Helicase_ATP-bd"/>
</dbReference>
<dbReference type="SMART" id="SM00490">
    <property type="entry name" value="HELICc"/>
    <property type="match status" value="1"/>
</dbReference>
<keyword evidence="9" id="KW-0051">Antiviral defense</keyword>